<dbReference type="NCBIfam" id="NF004016">
    <property type="entry name" value="PRK05478.1"/>
    <property type="match status" value="1"/>
</dbReference>
<evidence type="ECO:0000256" key="7">
    <source>
        <dbReference type="ARBA" id="ARBA00022723"/>
    </source>
</evidence>
<dbReference type="EC" id="4.2.1.33" evidence="13"/>
<dbReference type="InterPro" id="IPR001030">
    <property type="entry name" value="Acoase/IPM_deHydtase_lsu_aba"/>
</dbReference>
<feature type="binding site" evidence="13">
    <location>
        <position position="347"/>
    </location>
    <ligand>
        <name>[4Fe-4S] cluster</name>
        <dbReference type="ChEBI" id="CHEBI:49883"/>
    </ligand>
</feature>
<keyword evidence="10 13" id="KW-0456">Lyase</keyword>
<evidence type="ECO:0000256" key="5">
    <source>
        <dbReference type="ARBA" id="ARBA00022485"/>
    </source>
</evidence>
<organism evidence="15 16">
    <name type="scientific">Paenibacillus nasutitermitis</name>
    <dbReference type="NCBI Taxonomy" id="1652958"/>
    <lineage>
        <taxon>Bacteria</taxon>
        <taxon>Bacillati</taxon>
        <taxon>Bacillota</taxon>
        <taxon>Bacilli</taxon>
        <taxon>Bacillales</taxon>
        <taxon>Paenibacillaceae</taxon>
        <taxon>Paenibacillus</taxon>
    </lineage>
</organism>
<dbReference type="PROSITE" id="PS01244">
    <property type="entry name" value="ACONITASE_2"/>
    <property type="match status" value="1"/>
</dbReference>
<comment type="pathway">
    <text evidence="3 13">Amino-acid biosynthesis; L-leucine biosynthesis; L-leucine from 3-methyl-2-oxobutanoate: step 2/4.</text>
</comment>
<evidence type="ECO:0000259" key="14">
    <source>
        <dbReference type="Pfam" id="PF00330"/>
    </source>
</evidence>
<dbReference type="InterPro" id="IPR036008">
    <property type="entry name" value="Aconitase_4Fe-4S_dom"/>
</dbReference>
<comment type="similarity">
    <text evidence="13">Belongs to the aconitase/IPM isomerase family. LeuC type 1 subfamily.</text>
</comment>
<dbReference type="HAMAP" id="MF_01026">
    <property type="entry name" value="LeuC_type1"/>
    <property type="match status" value="1"/>
</dbReference>
<dbReference type="InterPro" id="IPR004430">
    <property type="entry name" value="3-IsopropMal_deHydase_lsu"/>
</dbReference>
<dbReference type="AlphaFoldDB" id="A0A916YX55"/>
<dbReference type="GO" id="GO:0046872">
    <property type="term" value="F:metal ion binding"/>
    <property type="evidence" value="ECO:0007669"/>
    <property type="project" value="UniProtKB-KW"/>
</dbReference>
<name>A0A916YX55_9BACL</name>
<keyword evidence="9 13" id="KW-0411">Iron-sulfur</keyword>
<proteinExistence type="inferred from homology"/>
<feature type="domain" description="Aconitase/3-isopropylmalate dehydratase large subunit alpha/beta/alpha" evidence="14">
    <location>
        <begin position="8"/>
        <end position="457"/>
    </location>
</feature>
<dbReference type="GO" id="GO:0003861">
    <property type="term" value="F:3-isopropylmalate dehydratase activity"/>
    <property type="evidence" value="ECO:0007669"/>
    <property type="project" value="UniProtKB-UniRule"/>
</dbReference>
<evidence type="ECO:0000256" key="10">
    <source>
        <dbReference type="ARBA" id="ARBA00023239"/>
    </source>
</evidence>
<accession>A0A916YX55</accession>
<dbReference type="PROSITE" id="PS00450">
    <property type="entry name" value="ACONITASE_1"/>
    <property type="match status" value="1"/>
</dbReference>
<dbReference type="PRINTS" id="PR00415">
    <property type="entry name" value="ACONITASE"/>
</dbReference>
<evidence type="ECO:0000256" key="8">
    <source>
        <dbReference type="ARBA" id="ARBA00023004"/>
    </source>
</evidence>
<comment type="caution">
    <text evidence="15">The sequence shown here is derived from an EMBL/GenBank/DDBJ whole genome shotgun (WGS) entry which is preliminary data.</text>
</comment>
<dbReference type="NCBIfam" id="NF009116">
    <property type="entry name" value="PRK12466.1"/>
    <property type="match status" value="1"/>
</dbReference>
<dbReference type="NCBIfam" id="TIGR00170">
    <property type="entry name" value="leuC"/>
    <property type="match status" value="1"/>
</dbReference>
<evidence type="ECO:0000256" key="1">
    <source>
        <dbReference type="ARBA" id="ARBA00000491"/>
    </source>
</evidence>
<gene>
    <name evidence="13 15" type="primary">leuC</name>
    <name evidence="15" type="ORF">GCM10010911_23240</name>
</gene>
<evidence type="ECO:0000256" key="13">
    <source>
        <dbReference type="HAMAP-Rule" id="MF_01026"/>
    </source>
</evidence>
<reference evidence="15" key="2">
    <citation type="submission" date="2020-09" db="EMBL/GenBank/DDBJ databases">
        <authorList>
            <person name="Sun Q."/>
            <person name="Zhou Y."/>
        </authorList>
    </citation>
    <scope>NUCLEOTIDE SEQUENCE</scope>
    <source>
        <strain evidence="15">CGMCC 1.15178</strain>
    </source>
</reference>
<evidence type="ECO:0000313" key="16">
    <source>
        <dbReference type="Proteomes" id="UP000612456"/>
    </source>
</evidence>
<keyword evidence="11 13" id="KW-0100">Branched-chain amino acid biosynthesis</keyword>
<dbReference type="PANTHER" id="PTHR43822:SF9">
    <property type="entry name" value="3-ISOPROPYLMALATE DEHYDRATASE"/>
    <property type="match status" value="1"/>
</dbReference>
<keyword evidence="6 13" id="KW-0028">Amino-acid biosynthesis</keyword>
<keyword evidence="5 13" id="KW-0004">4Fe-4S</keyword>
<feature type="binding site" evidence="13">
    <location>
        <position position="407"/>
    </location>
    <ligand>
        <name>[4Fe-4S] cluster</name>
        <dbReference type="ChEBI" id="CHEBI:49883"/>
    </ligand>
</feature>
<evidence type="ECO:0000256" key="12">
    <source>
        <dbReference type="ARBA" id="ARBA00023501"/>
    </source>
</evidence>
<evidence type="ECO:0000256" key="6">
    <source>
        <dbReference type="ARBA" id="ARBA00022605"/>
    </source>
</evidence>
<dbReference type="SUPFAM" id="SSF53732">
    <property type="entry name" value="Aconitase iron-sulfur domain"/>
    <property type="match status" value="1"/>
</dbReference>
<dbReference type="Pfam" id="PF00330">
    <property type="entry name" value="Aconitase"/>
    <property type="match status" value="1"/>
</dbReference>
<dbReference type="GO" id="GO:0009098">
    <property type="term" value="P:L-leucine biosynthetic process"/>
    <property type="evidence" value="ECO:0007669"/>
    <property type="project" value="UniProtKB-UniRule"/>
</dbReference>
<evidence type="ECO:0000256" key="2">
    <source>
        <dbReference type="ARBA" id="ARBA00002695"/>
    </source>
</evidence>
<dbReference type="GO" id="GO:0051539">
    <property type="term" value="F:4 iron, 4 sulfur cluster binding"/>
    <property type="evidence" value="ECO:0007669"/>
    <property type="project" value="UniProtKB-KW"/>
</dbReference>
<feature type="binding site" evidence="13">
    <location>
        <position position="410"/>
    </location>
    <ligand>
        <name>[4Fe-4S] cluster</name>
        <dbReference type="ChEBI" id="CHEBI:49883"/>
    </ligand>
</feature>
<dbReference type="Proteomes" id="UP000612456">
    <property type="component" value="Unassembled WGS sequence"/>
</dbReference>
<comment type="catalytic activity">
    <reaction evidence="12">
        <text>citrate = D-threo-isocitrate</text>
        <dbReference type="Rhea" id="RHEA:10336"/>
        <dbReference type="ChEBI" id="CHEBI:15562"/>
        <dbReference type="ChEBI" id="CHEBI:16947"/>
        <dbReference type="EC" id="4.2.1.3"/>
    </reaction>
</comment>
<evidence type="ECO:0000256" key="4">
    <source>
        <dbReference type="ARBA" id="ARBA00022430"/>
    </source>
</evidence>
<dbReference type="GO" id="GO:0003994">
    <property type="term" value="F:aconitate hydratase activity"/>
    <property type="evidence" value="ECO:0007669"/>
    <property type="project" value="UniProtKB-EC"/>
</dbReference>
<protein>
    <recommendedName>
        <fullName evidence="13">3-isopropylmalate dehydratase large subunit</fullName>
        <ecNumber evidence="13">4.2.1.33</ecNumber>
    </recommendedName>
    <alternativeName>
        <fullName evidence="13">Alpha-IPM isomerase</fullName>
        <shortName evidence="13">IPMI</shortName>
    </alternativeName>
    <alternativeName>
        <fullName evidence="13">Isopropylmalate isomerase</fullName>
    </alternativeName>
</protein>
<reference evidence="15" key="1">
    <citation type="journal article" date="2014" name="Int. J. Syst. Evol. Microbiol.">
        <title>Complete genome sequence of Corynebacterium casei LMG S-19264T (=DSM 44701T), isolated from a smear-ripened cheese.</title>
        <authorList>
            <consortium name="US DOE Joint Genome Institute (JGI-PGF)"/>
            <person name="Walter F."/>
            <person name="Albersmeier A."/>
            <person name="Kalinowski J."/>
            <person name="Ruckert C."/>
        </authorList>
    </citation>
    <scope>NUCLEOTIDE SEQUENCE</scope>
    <source>
        <strain evidence="15">CGMCC 1.15178</strain>
    </source>
</reference>
<comment type="catalytic activity">
    <reaction evidence="1 13">
        <text>(2R,3S)-3-isopropylmalate = (2S)-2-isopropylmalate</text>
        <dbReference type="Rhea" id="RHEA:32287"/>
        <dbReference type="ChEBI" id="CHEBI:1178"/>
        <dbReference type="ChEBI" id="CHEBI:35121"/>
        <dbReference type="EC" id="4.2.1.33"/>
    </reaction>
</comment>
<keyword evidence="8 13" id="KW-0408">Iron</keyword>
<comment type="cofactor">
    <cofactor evidence="13">
        <name>[4Fe-4S] cluster</name>
        <dbReference type="ChEBI" id="CHEBI:49883"/>
    </cofactor>
    <text evidence="13">Binds 1 [4Fe-4S] cluster per subunit.</text>
</comment>
<evidence type="ECO:0000256" key="9">
    <source>
        <dbReference type="ARBA" id="ARBA00023014"/>
    </source>
</evidence>
<comment type="subunit">
    <text evidence="13">Heterodimer of LeuC and LeuD.</text>
</comment>
<dbReference type="FunFam" id="3.30.499.10:FF:000007">
    <property type="entry name" value="3-isopropylmalate dehydratase large subunit"/>
    <property type="match status" value="1"/>
</dbReference>
<keyword evidence="7 13" id="KW-0479">Metal-binding</keyword>
<sequence>MAKRTMVEKIWDNHVIHAEEGKPSVLYIDLQLVHEVTSPQAFEGLRLTGRKVRRPDLTFATMDHNVPTKDRFNIKDPISKQQIDTLTQNCADFGVKLFDLDSIDQGVVHVMGPELGLTHPGKTIVCGDSHTSTHGAFGALAFGIGTSEVEHVLATQCLQQSKPKTMEIRFNGSRKPGVTAKDMILGVIAKYGTDFGTGYVMEFTGEAISSLTMEERMTVCNMSIEAGARAGLIAPDETTFNYLRGREYAPQGEAFDRAVRIWSELATDDGASYDKVLEFDVDSLIPQVTWGTSPGMGTDITSNVPVPAELPTENERKAAEKALEYMGLTPGTPMKEIPIDYVFIGSCTNGRIEDLRAAAEIAKGYKVNERVTAIVVPGSGRVKIQAEKEGLDRIFTEAGFEWRDAGCSMCLAMNPDVLEPGQRCASTSNRNFEGRQGRGGRTHLVSPAMAAAAAIMGKFTDVRDWEIKSEVLS</sequence>
<dbReference type="Gene3D" id="3.30.499.10">
    <property type="entry name" value="Aconitase, domain 3"/>
    <property type="match status" value="2"/>
</dbReference>
<dbReference type="InterPro" id="IPR015931">
    <property type="entry name" value="Acnase/IPM_dHydase_lsu_aba_1/3"/>
</dbReference>
<dbReference type="PANTHER" id="PTHR43822">
    <property type="entry name" value="HOMOACONITASE, MITOCHONDRIAL-RELATED"/>
    <property type="match status" value="1"/>
</dbReference>
<dbReference type="InterPro" id="IPR018136">
    <property type="entry name" value="Aconitase_4Fe-4S_BS"/>
</dbReference>
<keyword evidence="16" id="KW-1185">Reference proteome</keyword>
<dbReference type="RefSeq" id="WP_188992140.1">
    <property type="nucleotide sequence ID" value="NZ_BMHP01000002.1"/>
</dbReference>
<evidence type="ECO:0000256" key="11">
    <source>
        <dbReference type="ARBA" id="ARBA00023304"/>
    </source>
</evidence>
<evidence type="ECO:0000256" key="3">
    <source>
        <dbReference type="ARBA" id="ARBA00004729"/>
    </source>
</evidence>
<dbReference type="InterPro" id="IPR033941">
    <property type="entry name" value="IPMI_cat"/>
</dbReference>
<dbReference type="InterPro" id="IPR050067">
    <property type="entry name" value="IPM_dehydratase_rel_enz"/>
</dbReference>
<evidence type="ECO:0000313" key="15">
    <source>
        <dbReference type="EMBL" id="GGD64804.1"/>
    </source>
</evidence>
<comment type="function">
    <text evidence="2 13">Catalyzes the isomerization between 2-isopropylmalate and 3-isopropylmalate, via the formation of 2-isopropylmaleate.</text>
</comment>
<dbReference type="CDD" id="cd01583">
    <property type="entry name" value="IPMI"/>
    <property type="match status" value="1"/>
</dbReference>
<dbReference type="EMBL" id="BMHP01000002">
    <property type="protein sequence ID" value="GGD64804.1"/>
    <property type="molecule type" value="Genomic_DNA"/>
</dbReference>
<keyword evidence="4 13" id="KW-0432">Leucine biosynthesis</keyword>